<name>A0ABR0K4Y9_9EURO</name>
<accession>A0ABR0K4Y9</accession>
<evidence type="ECO:0000256" key="4">
    <source>
        <dbReference type="ARBA" id="ARBA00023125"/>
    </source>
</evidence>
<dbReference type="EMBL" id="JAVRRG010000092">
    <property type="protein sequence ID" value="KAK5087371.1"/>
    <property type="molecule type" value="Genomic_DNA"/>
</dbReference>
<keyword evidence="5" id="KW-0804">Transcription</keyword>
<dbReference type="SUPFAM" id="SSF57701">
    <property type="entry name" value="Zn2/Cys6 DNA-binding domain"/>
    <property type="match status" value="1"/>
</dbReference>
<gene>
    <name evidence="9" type="ORF">LTR24_006812</name>
</gene>
<dbReference type="SMART" id="SM00066">
    <property type="entry name" value="GAL4"/>
    <property type="match status" value="1"/>
</dbReference>
<evidence type="ECO:0000256" key="7">
    <source>
        <dbReference type="SAM" id="MobiDB-lite"/>
    </source>
</evidence>
<evidence type="ECO:0000256" key="1">
    <source>
        <dbReference type="ARBA" id="ARBA00022723"/>
    </source>
</evidence>
<dbReference type="InterPro" id="IPR001138">
    <property type="entry name" value="Zn2Cys6_DnaBD"/>
</dbReference>
<protein>
    <recommendedName>
        <fullName evidence="8">Zn(2)-C6 fungal-type domain-containing protein</fullName>
    </recommendedName>
</protein>
<keyword evidence="2" id="KW-0862">Zinc</keyword>
<keyword evidence="3" id="KW-0805">Transcription regulation</keyword>
<dbReference type="Gene3D" id="4.10.240.10">
    <property type="entry name" value="Zn(2)-C6 fungal-type DNA-binding domain"/>
    <property type="match status" value="1"/>
</dbReference>
<dbReference type="InterPro" id="IPR036864">
    <property type="entry name" value="Zn2-C6_fun-type_DNA-bd_sf"/>
</dbReference>
<evidence type="ECO:0000256" key="2">
    <source>
        <dbReference type="ARBA" id="ARBA00022833"/>
    </source>
</evidence>
<evidence type="ECO:0000259" key="8">
    <source>
        <dbReference type="PROSITE" id="PS50048"/>
    </source>
</evidence>
<sequence length="486" mass="55752">MVNLELDDSSSTSSSTKRAQNTGRRRKKRWAPKARTGCLMCRTRRVKCDENKPFCYTCQRLGHGCQYERNSKPVKEARRNETTFSCPPGYWRPQQPIFMVQMLTPSYGTSEETRYLGVYCSLSAPWFGRYSTRSLFAGVLPQASWHHPALRHALVAVAMASEQYHLGTFITRPSRRRWHYDQAVKHLYLDRQVHNDVVLMACALFFLHDNVMNDARSAIIHIRGFLKIATEHKLKNKRDYLDYALELAGLRTIRACIYWGHSQDQIFAERPDASTIAQIRKRLLLTDEDYIDVLRGDDTEPVREELTLCTTAVEWAKLQPVAADDPTSITFDEIKALAEKWYRSTYLARPTLCQNDRIIIECHYRVFLLVLRARRTVSEGGPSDLLNDTEALWEVELILDKIESMRLETVFQSIDTDDLIMPIMTILGRIARLAPSADMQSRISSLLGSMNRVEGLWNSNVVVALQEALAIETRRGNTSLPTEEVA</sequence>
<feature type="domain" description="Zn(2)-C6 fungal-type" evidence="8">
    <location>
        <begin position="37"/>
        <end position="67"/>
    </location>
</feature>
<keyword evidence="10" id="KW-1185">Reference proteome</keyword>
<dbReference type="PROSITE" id="PS50048">
    <property type="entry name" value="ZN2_CY6_FUNGAL_2"/>
    <property type="match status" value="1"/>
</dbReference>
<dbReference type="CDD" id="cd00067">
    <property type="entry name" value="GAL4"/>
    <property type="match status" value="1"/>
</dbReference>
<feature type="region of interest" description="Disordered" evidence="7">
    <location>
        <begin position="1"/>
        <end position="29"/>
    </location>
</feature>
<evidence type="ECO:0000313" key="9">
    <source>
        <dbReference type="EMBL" id="KAK5087371.1"/>
    </source>
</evidence>
<dbReference type="Pfam" id="PF00172">
    <property type="entry name" value="Zn_clus"/>
    <property type="match status" value="1"/>
</dbReference>
<dbReference type="InterPro" id="IPR052360">
    <property type="entry name" value="Transcr_Regulatory_Proteins"/>
</dbReference>
<comment type="caution">
    <text evidence="9">The sequence shown here is derived from an EMBL/GenBank/DDBJ whole genome shotgun (WGS) entry which is preliminary data.</text>
</comment>
<dbReference type="Proteomes" id="UP001345013">
    <property type="component" value="Unassembled WGS sequence"/>
</dbReference>
<proteinExistence type="predicted"/>
<reference evidence="9 10" key="1">
    <citation type="submission" date="2023-08" db="EMBL/GenBank/DDBJ databases">
        <title>Black Yeasts Isolated from many extreme environments.</title>
        <authorList>
            <person name="Coleine C."/>
            <person name="Stajich J.E."/>
            <person name="Selbmann L."/>
        </authorList>
    </citation>
    <scope>NUCLEOTIDE SEQUENCE [LARGE SCALE GENOMIC DNA]</scope>
    <source>
        <strain evidence="9 10">CCFEE 5885</strain>
    </source>
</reference>
<organism evidence="9 10">
    <name type="scientific">Lithohypha guttulata</name>
    <dbReference type="NCBI Taxonomy" id="1690604"/>
    <lineage>
        <taxon>Eukaryota</taxon>
        <taxon>Fungi</taxon>
        <taxon>Dikarya</taxon>
        <taxon>Ascomycota</taxon>
        <taxon>Pezizomycotina</taxon>
        <taxon>Eurotiomycetes</taxon>
        <taxon>Chaetothyriomycetidae</taxon>
        <taxon>Chaetothyriales</taxon>
        <taxon>Trichomeriaceae</taxon>
        <taxon>Lithohypha</taxon>
    </lineage>
</organism>
<keyword evidence="1" id="KW-0479">Metal-binding</keyword>
<dbReference type="PANTHER" id="PTHR36206">
    <property type="entry name" value="ASPERCRYPTIN BIOSYNTHESIS CLUSTER-SPECIFIC TRANSCRIPTION REGULATOR ATNN-RELATED"/>
    <property type="match status" value="1"/>
</dbReference>
<keyword evidence="4" id="KW-0238">DNA-binding</keyword>
<dbReference type="PROSITE" id="PS00463">
    <property type="entry name" value="ZN2_CY6_FUNGAL_1"/>
    <property type="match status" value="1"/>
</dbReference>
<evidence type="ECO:0000256" key="3">
    <source>
        <dbReference type="ARBA" id="ARBA00023015"/>
    </source>
</evidence>
<evidence type="ECO:0000313" key="10">
    <source>
        <dbReference type="Proteomes" id="UP001345013"/>
    </source>
</evidence>
<evidence type="ECO:0000256" key="5">
    <source>
        <dbReference type="ARBA" id="ARBA00023163"/>
    </source>
</evidence>
<keyword evidence="6" id="KW-0539">Nucleus</keyword>
<dbReference type="PANTHER" id="PTHR36206:SF12">
    <property type="entry name" value="ASPERCRYPTIN BIOSYNTHESIS CLUSTER-SPECIFIC TRANSCRIPTION REGULATOR ATNN-RELATED"/>
    <property type="match status" value="1"/>
</dbReference>
<evidence type="ECO:0000256" key="6">
    <source>
        <dbReference type="ARBA" id="ARBA00023242"/>
    </source>
</evidence>